<proteinExistence type="predicted"/>
<feature type="region of interest" description="Disordered" evidence="1">
    <location>
        <begin position="24"/>
        <end position="56"/>
    </location>
</feature>
<dbReference type="GeneID" id="9666607"/>
<gene>
    <name evidence="3" type="ORF">NECHADRAFT_89545</name>
</gene>
<name>C7ZRI5_FUSV7</name>
<dbReference type="AlphaFoldDB" id="C7ZRI5"/>
<dbReference type="OrthoDB" id="5054768at2759"/>
<dbReference type="KEGG" id="nhe:NECHADRAFT_89545"/>
<dbReference type="HOGENOM" id="CLU_061851_0_0_1"/>
<dbReference type="VEuPathDB" id="FungiDB:NECHADRAFT_89545"/>
<feature type="compositionally biased region" description="Gly residues" evidence="1">
    <location>
        <begin position="24"/>
        <end position="39"/>
    </location>
</feature>
<dbReference type="eggNOG" id="ENOG502SY3S">
    <property type="taxonomic scope" value="Eukaryota"/>
</dbReference>
<protein>
    <submittedName>
        <fullName evidence="3">Uncharacterized protein</fullName>
    </submittedName>
</protein>
<dbReference type="RefSeq" id="XP_003039085.1">
    <property type="nucleotide sequence ID" value="XM_003039039.1"/>
</dbReference>
<dbReference type="InParanoid" id="C7ZRI5"/>
<keyword evidence="4" id="KW-1185">Reference proteome</keyword>
<feature type="chain" id="PRO_5002989393" evidence="2">
    <location>
        <begin position="20"/>
        <end position="365"/>
    </location>
</feature>
<feature type="signal peptide" evidence="2">
    <location>
        <begin position="1"/>
        <end position="19"/>
    </location>
</feature>
<evidence type="ECO:0000313" key="3">
    <source>
        <dbReference type="EMBL" id="EEU33372.1"/>
    </source>
</evidence>
<sequence>MRLQLLIFLLVTFNLHVVARRGGGDSGGGGGSHGGFGDGDGGDDDGESDPSQSDFNRTCQRKADFSSPLWLHRWIGTYYNGTIDLSLTVNASNTSCSDQSARVHQTYNGVLSIISPVYIDMTNSLAQGSRPLNPFIVLIYGWPTNTTEADFLDYRPAPNHIPDDVNIYLETHYAFREYGITYPSKTGIVMNSPSCDVGNITSTNSGYGFTCQYGNLFGFDDDHSSFLVPLKACNDSDPGAAYPFTAYKDDNTLLRGEFGPESADFSWAGGFHGRFSGSGEGVRDIYFIDTIDHIGNFTLRFKGSVDAEHSHQMAVKNGGNVSWVEDEAKLEANTFCSVSVALRAKMWFIGAILFSWESKHMMFRS</sequence>
<evidence type="ECO:0000313" key="4">
    <source>
        <dbReference type="Proteomes" id="UP000005206"/>
    </source>
</evidence>
<dbReference type="OMA" id="NPTCRVQ"/>
<accession>C7ZRI5</accession>
<evidence type="ECO:0000256" key="2">
    <source>
        <dbReference type="SAM" id="SignalP"/>
    </source>
</evidence>
<keyword evidence="2" id="KW-0732">Signal</keyword>
<reference evidence="3 4" key="1">
    <citation type="journal article" date="2009" name="PLoS Genet.">
        <title>The genome of Nectria haematococca: contribution of supernumerary chromosomes to gene expansion.</title>
        <authorList>
            <person name="Coleman J.J."/>
            <person name="Rounsley S.D."/>
            <person name="Rodriguez-Carres M."/>
            <person name="Kuo A."/>
            <person name="Wasmann C.C."/>
            <person name="Grimwood J."/>
            <person name="Schmutz J."/>
            <person name="Taga M."/>
            <person name="White G.J."/>
            <person name="Zhou S."/>
            <person name="Schwartz D.C."/>
            <person name="Freitag M."/>
            <person name="Ma L.J."/>
            <person name="Danchin E.G."/>
            <person name="Henrissat B."/>
            <person name="Coutinho P.M."/>
            <person name="Nelson D.R."/>
            <person name="Straney D."/>
            <person name="Napoli C.A."/>
            <person name="Barker B.M."/>
            <person name="Gribskov M."/>
            <person name="Rep M."/>
            <person name="Kroken S."/>
            <person name="Molnar I."/>
            <person name="Rensing C."/>
            <person name="Kennell J.C."/>
            <person name="Zamora J."/>
            <person name="Farman M.L."/>
            <person name="Selker E.U."/>
            <person name="Salamov A."/>
            <person name="Shapiro H."/>
            <person name="Pangilinan J."/>
            <person name="Lindquist E."/>
            <person name="Lamers C."/>
            <person name="Grigoriev I.V."/>
            <person name="Geiser D.M."/>
            <person name="Covert S.F."/>
            <person name="Temporini E."/>
            <person name="Vanetten H.D."/>
        </authorList>
    </citation>
    <scope>NUCLEOTIDE SEQUENCE [LARGE SCALE GENOMIC DNA]</scope>
    <source>
        <strain evidence="4">ATCC MYA-4622 / CBS 123669 / FGSC 9596 / NRRL 45880 / 77-13-4</strain>
    </source>
</reference>
<dbReference type="Proteomes" id="UP000005206">
    <property type="component" value="Unassembled WGS sequence"/>
</dbReference>
<organism evidence="3 4">
    <name type="scientific">Fusarium vanettenii (strain ATCC MYA-4622 / CBS 123669 / FGSC 9596 / NRRL 45880 / 77-13-4)</name>
    <name type="common">Fusarium solani subsp. pisi</name>
    <dbReference type="NCBI Taxonomy" id="660122"/>
    <lineage>
        <taxon>Eukaryota</taxon>
        <taxon>Fungi</taxon>
        <taxon>Dikarya</taxon>
        <taxon>Ascomycota</taxon>
        <taxon>Pezizomycotina</taxon>
        <taxon>Sordariomycetes</taxon>
        <taxon>Hypocreomycetidae</taxon>
        <taxon>Hypocreales</taxon>
        <taxon>Nectriaceae</taxon>
        <taxon>Fusarium</taxon>
        <taxon>Fusarium solani species complex</taxon>
        <taxon>Fusarium vanettenii</taxon>
    </lineage>
</organism>
<evidence type="ECO:0000256" key="1">
    <source>
        <dbReference type="SAM" id="MobiDB-lite"/>
    </source>
</evidence>
<dbReference type="EMBL" id="GG699092">
    <property type="protein sequence ID" value="EEU33372.1"/>
    <property type="molecule type" value="Genomic_DNA"/>
</dbReference>